<proteinExistence type="predicted"/>
<comment type="caution">
    <text evidence="1">The sequence shown here is derived from an EMBL/GenBank/DDBJ whole genome shotgun (WGS) entry which is preliminary data.</text>
</comment>
<protein>
    <submittedName>
        <fullName evidence="1">Uncharacterized protein</fullName>
    </submittedName>
</protein>
<evidence type="ECO:0000313" key="1">
    <source>
        <dbReference type="EMBL" id="MBB6097369.1"/>
    </source>
</evidence>
<dbReference type="EMBL" id="JACHHG010000002">
    <property type="protein sequence ID" value="MBB6097369.1"/>
    <property type="molecule type" value="Genomic_DNA"/>
</dbReference>
<gene>
    <name evidence="1" type="ORF">HNR42_000783</name>
</gene>
<sequence length="171" mass="18968">MVKNRKLIAMYDALAEKHGLAHLISLGRFQAAELCEMTPKQARNMLDYLRVKARAQVAAEPTALPAEEPTLPPKPEGVVSGRLQLLEPPEGQVSGELAKLPAEESLRLEEDAYVRALAMQDETSRKEDRCAAWNVRNSRTARPPSGPHARALQRHHIYLFADGSVSVVRAR</sequence>
<dbReference type="Proteomes" id="UP000569951">
    <property type="component" value="Unassembled WGS sequence"/>
</dbReference>
<accession>A0A841HYS5</accession>
<organism evidence="1 2">
    <name type="scientific">Deinobacterium chartae</name>
    <dbReference type="NCBI Taxonomy" id="521158"/>
    <lineage>
        <taxon>Bacteria</taxon>
        <taxon>Thermotogati</taxon>
        <taxon>Deinococcota</taxon>
        <taxon>Deinococci</taxon>
        <taxon>Deinococcales</taxon>
        <taxon>Deinococcaceae</taxon>
        <taxon>Deinobacterium</taxon>
    </lineage>
</organism>
<dbReference type="AlphaFoldDB" id="A0A841HYS5"/>
<name>A0A841HYS5_9DEIO</name>
<reference evidence="1 2" key="1">
    <citation type="submission" date="2020-08" db="EMBL/GenBank/DDBJ databases">
        <title>Genomic Encyclopedia of Type Strains, Phase IV (KMG-IV): sequencing the most valuable type-strain genomes for metagenomic binning, comparative biology and taxonomic classification.</title>
        <authorList>
            <person name="Goeker M."/>
        </authorList>
    </citation>
    <scope>NUCLEOTIDE SEQUENCE [LARGE SCALE GENOMIC DNA]</scope>
    <source>
        <strain evidence="1 2">DSM 21458</strain>
    </source>
</reference>
<keyword evidence="2" id="KW-1185">Reference proteome</keyword>
<evidence type="ECO:0000313" key="2">
    <source>
        <dbReference type="Proteomes" id="UP000569951"/>
    </source>
</evidence>